<dbReference type="Pfam" id="PF00239">
    <property type="entry name" value="Resolvase"/>
    <property type="match status" value="1"/>
</dbReference>
<dbReference type="AlphaFoldDB" id="A0A5D4TW89"/>
<comment type="caution">
    <text evidence="4">The sequence shown here is derived from an EMBL/GenBank/DDBJ whole genome shotgun (WGS) entry which is preliminary data.</text>
</comment>
<dbReference type="GO" id="GO:0000150">
    <property type="term" value="F:DNA strand exchange activity"/>
    <property type="evidence" value="ECO:0007669"/>
    <property type="project" value="InterPro"/>
</dbReference>
<dbReference type="EMBL" id="VTEW01000006">
    <property type="protein sequence ID" value="TYS79645.1"/>
    <property type="molecule type" value="Genomic_DNA"/>
</dbReference>
<dbReference type="CDD" id="cd03768">
    <property type="entry name" value="SR_ResInv"/>
    <property type="match status" value="1"/>
</dbReference>
<name>A0A5D4TW89_9BACI</name>
<gene>
    <name evidence="4" type="ORF">FZC80_08320</name>
</gene>
<dbReference type="PANTHER" id="PTHR30461">
    <property type="entry name" value="DNA-INVERTASE FROM LAMBDOID PROPHAGE"/>
    <property type="match status" value="1"/>
</dbReference>
<dbReference type="RefSeq" id="WP_148991443.1">
    <property type="nucleotide sequence ID" value="NZ_VTEW01000006.1"/>
</dbReference>
<dbReference type="Gene3D" id="3.40.50.1390">
    <property type="entry name" value="Resolvase, N-terminal catalytic domain"/>
    <property type="match status" value="1"/>
</dbReference>
<dbReference type="Pfam" id="PF02796">
    <property type="entry name" value="HTH_7"/>
    <property type="match status" value="1"/>
</dbReference>
<dbReference type="SUPFAM" id="SSF53041">
    <property type="entry name" value="Resolvase-like"/>
    <property type="match status" value="1"/>
</dbReference>
<dbReference type="PANTHER" id="PTHR30461:SF2">
    <property type="entry name" value="SERINE RECOMBINASE PINE-RELATED"/>
    <property type="match status" value="1"/>
</dbReference>
<dbReference type="OrthoDB" id="9797501at2"/>
<evidence type="ECO:0000256" key="1">
    <source>
        <dbReference type="ARBA" id="ARBA00023125"/>
    </source>
</evidence>
<dbReference type="InterPro" id="IPR050639">
    <property type="entry name" value="SSR_resolvase"/>
</dbReference>
<dbReference type="SMART" id="SM00857">
    <property type="entry name" value="Resolvase"/>
    <property type="match status" value="1"/>
</dbReference>
<organism evidence="4 5">
    <name type="scientific">Rossellomorea aquimaris</name>
    <dbReference type="NCBI Taxonomy" id="189382"/>
    <lineage>
        <taxon>Bacteria</taxon>
        <taxon>Bacillati</taxon>
        <taxon>Bacillota</taxon>
        <taxon>Bacilli</taxon>
        <taxon>Bacillales</taxon>
        <taxon>Bacillaceae</taxon>
        <taxon>Rossellomorea</taxon>
    </lineage>
</organism>
<evidence type="ECO:0000259" key="3">
    <source>
        <dbReference type="PROSITE" id="PS51736"/>
    </source>
</evidence>
<evidence type="ECO:0000256" key="2">
    <source>
        <dbReference type="ARBA" id="ARBA00023172"/>
    </source>
</evidence>
<feature type="domain" description="Resolvase/invertase-type recombinase catalytic" evidence="3">
    <location>
        <begin position="1"/>
        <end position="133"/>
    </location>
</feature>
<evidence type="ECO:0000313" key="5">
    <source>
        <dbReference type="Proteomes" id="UP000325054"/>
    </source>
</evidence>
<dbReference type="InterPro" id="IPR006119">
    <property type="entry name" value="Resolv_N"/>
</dbReference>
<sequence length="190" mass="21455">MLIGYTRPSTLDPNCQQQNALLNKINCGKIIEEAHSSSKNRHALEQLLNDLKPKDRLAVAKLSSLADSLPHLLELLNTIEEKGAAFVSIEEEIDTEKDNNASFKNHLEHILKFNRDTISSKTREGLKEAKLRGISAGRPKIPDDNIKLALTMYESREYTLSEIKNKTGISKSTLYRYLGYEKINSSNKEN</sequence>
<protein>
    <submittedName>
        <fullName evidence="4">Recombinase family protein</fullName>
    </submittedName>
</protein>
<keyword evidence="2" id="KW-0233">DNA recombination</keyword>
<dbReference type="PROSITE" id="PS51736">
    <property type="entry name" value="RECOMBINASES_3"/>
    <property type="match status" value="1"/>
</dbReference>
<keyword evidence="1" id="KW-0238">DNA-binding</keyword>
<proteinExistence type="predicted"/>
<accession>A0A5D4TW89</accession>
<reference evidence="4 5" key="1">
    <citation type="submission" date="2019-08" db="EMBL/GenBank/DDBJ databases">
        <title>Bacillus genomes from the desert of Cuatro Cienegas, Coahuila.</title>
        <authorList>
            <person name="Olmedo-Alvarez G."/>
        </authorList>
    </citation>
    <scope>NUCLEOTIDE SEQUENCE [LARGE SCALE GENOMIC DNA]</scope>
    <source>
        <strain evidence="4 5">CH451a_14T</strain>
    </source>
</reference>
<dbReference type="Gene3D" id="1.10.10.60">
    <property type="entry name" value="Homeodomain-like"/>
    <property type="match status" value="1"/>
</dbReference>
<dbReference type="GO" id="GO:0003677">
    <property type="term" value="F:DNA binding"/>
    <property type="evidence" value="ECO:0007669"/>
    <property type="project" value="UniProtKB-KW"/>
</dbReference>
<dbReference type="InterPro" id="IPR006120">
    <property type="entry name" value="Resolvase_HTH_dom"/>
</dbReference>
<evidence type="ECO:0000313" key="4">
    <source>
        <dbReference type="EMBL" id="TYS79645.1"/>
    </source>
</evidence>
<dbReference type="Proteomes" id="UP000325054">
    <property type="component" value="Unassembled WGS sequence"/>
</dbReference>
<dbReference type="InterPro" id="IPR036162">
    <property type="entry name" value="Resolvase-like_N_sf"/>
</dbReference>